<dbReference type="EMBL" id="JAPQER010000004">
    <property type="protein sequence ID" value="MCY6484776.1"/>
    <property type="molecule type" value="Genomic_DNA"/>
</dbReference>
<evidence type="ECO:0000313" key="2">
    <source>
        <dbReference type="EMBL" id="MCY6484776.1"/>
    </source>
</evidence>
<evidence type="ECO:0000313" key="3">
    <source>
        <dbReference type="Proteomes" id="UP001078443"/>
    </source>
</evidence>
<feature type="signal peptide" evidence="1">
    <location>
        <begin position="1"/>
        <end position="28"/>
    </location>
</feature>
<dbReference type="Proteomes" id="UP001078443">
    <property type="component" value="Unassembled WGS sequence"/>
</dbReference>
<proteinExistence type="predicted"/>
<name>A0ABT4D0L9_9CLOT</name>
<sequence length="45" mass="5028">MKSRFMKTMVTLGAAALTFFAFTTSASACTFFAYQPKEPKALREE</sequence>
<feature type="chain" id="PRO_5046350415" evidence="1">
    <location>
        <begin position="29"/>
        <end position="45"/>
    </location>
</feature>
<dbReference type="PROSITE" id="PS51257">
    <property type="entry name" value="PROKAR_LIPOPROTEIN"/>
    <property type="match status" value="1"/>
</dbReference>
<protein>
    <submittedName>
        <fullName evidence="2">Cyclic lactone autoinducer peptide</fullName>
    </submittedName>
</protein>
<organism evidence="2 3">
    <name type="scientific">Clostridium aestuarii</name>
    <dbReference type="NCBI Taxonomy" id="338193"/>
    <lineage>
        <taxon>Bacteria</taxon>
        <taxon>Bacillati</taxon>
        <taxon>Bacillota</taxon>
        <taxon>Clostridia</taxon>
        <taxon>Eubacteriales</taxon>
        <taxon>Clostridiaceae</taxon>
        <taxon>Clostridium</taxon>
    </lineage>
</organism>
<dbReference type="RefSeq" id="WP_268041097.1">
    <property type="nucleotide sequence ID" value="NZ_JAPQER010000004.1"/>
</dbReference>
<evidence type="ECO:0000256" key="1">
    <source>
        <dbReference type="SAM" id="SignalP"/>
    </source>
</evidence>
<dbReference type="NCBIfam" id="TIGR04223">
    <property type="entry name" value="quorum_AgrD"/>
    <property type="match status" value="1"/>
</dbReference>
<gene>
    <name evidence="2" type="ORF">OW763_10535</name>
</gene>
<comment type="caution">
    <text evidence="2">The sequence shown here is derived from an EMBL/GenBank/DDBJ whole genome shotgun (WGS) entry which is preliminary data.</text>
</comment>
<keyword evidence="1" id="KW-0732">Signal</keyword>
<dbReference type="InterPro" id="IPR009229">
    <property type="entry name" value="AgrD"/>
</dbReference>
<reference evidence="2" key="1">
    <citation type="submission" date="2022-12" db="EMBL/GenBank/DDBJ databases">
        <authorList>
            <person name="Wang J."/>
        </authorList>
    </citation>
    <scope>NUCLEOTIDE SEQUENCE</scope>
    <source>
        <strain evidence="2">HY-45-18</strain>
    </source>
</reference>
<keyword evidence="3" id="KW-1185">Reference proteome</keyword>
<accession>A0ABT4D0L9</accession>